<accession>A0AA40ATK0</accession>
<proteinExistence type="predicted"/>
<evidence type="ECO:0000313" key="4">
    <source>
        <dbReference type="EMBL" id="KAK0721755.1"/>
    </source>
</evidence>
<dbReference type="Pfam" id="PF12796">
    <property type="entry name" value="Ank_2"/>
    <property type="match status" value="1"/>
</dbReference>
<dbReference type="InterPro" id="IPR002110">
    <property type="entry name" value="Ankyrin_rpt"/>
</dbReference>
<dbReference type="SMART" id="SM00248">
    <property type="entry name" value="ANK"/>
    <property type="match status" value="7"/>
</dbReference>
<dbReference type="PROSITE" id="PS50297">
    <property type="entry name" value="ANK_REP_REGION"/>
    <property type="match status" value="2"/>
</dbReference>
<organism evidence="4 5">
    <name type="scientific">Lasiosphaeria miniovina</name>
    <dbReference type="NCBI Taxonomy" id="1954250"/>
    <lineage>
        <taxon>Eukaryota</taxon>
        <taxon>Fungi</taxon>
        <taxon>Dikarya</taxon>
        <taxon>Ascomycota</taxon>
        <taxon>Pezizomycotina</taxon>
        <taxon>Sordariomycetes</taxon>
        <taxon>Sordariomycetidae</taxon>
        <taxon>Sordariales</taxon>
        <taxon>Lasiosphaeriaceae</taxon>
        <taxon>Lasiosphaeria</taxon>
    </lineage>
</organism>
<sequence length="413" mass="43105">MAAVMSRVPDLDAESRIGIGVLPTTAMAEAAWAGDIEVCKILIARGARPNPVAASSLSALQIAAHLGNMPLATMLVEKGANVNYSFNGYLDIGSEPTTEDLVGLEPLLPELPGREETVRRLVVSQGEAFTAKALLNAVRRGDLSLAKLLVGAGADYHIMETGLTRYDPAALLAATVAASSATSSSTFDITLDSRRGVGRFHYHQTNEAWTAFLEGMALAAARTGYLLRFNLRHDSSEVFGVGPRSRHDHALTTPGATILGTACMAKQPAMVPILLGRGYQPSHVDLVIAARLIDQTTTRIHALASGPSSSTPLEAAIFYDDIKLVSHLLSRGAHVSPDLCPSSSPLAVATGSGNIAMVKLLIAHGAGVNASSSGDSGFPLDPSPLEQAAESGKIDVLAYLLSEGVDTAGGVRR</sequence>
<keyword evidence="1" id="KW-0677">Repeat</keyword>
<dbReference type="Pfam" id="PF00023">
    <property type="entry name" value="Ank"/>
    <property type="match status" value="1"/>
</dbReference>
<evidence type="ECO:0000256" key="2">
    <source>
        <dbReference type="ARBA" id="ARBA00023043"/>
    </source>
</evidence>
<dbReference type="SUPFAM" id="SSF48403">
    <property type="entry name" value="Ankyrin repeat"/>
    <property type="match status" value="1"/>
</dbReference>
<dbReference type="Gene3D" id="1.25.40.20">
    <property type="entry name" value="Ankyrin repeat-containing domain"/>
    <property type="match status" value="2"/>
</dbReference>
<keyword evidence="5" id="KW-1185">Reference proteome</keyword>
<dbReference type="InterPro" id="IPR036770">
    <property type="entry name" value="Ankyrin_rpt-contain_sf"/>
</dbReference>
<name>A0AA40ATK0_9PEZI</name>
<dbReference type="GeneID" id="85328340"/>
<evidence type="ECO:0000256" key="3">
    <source>
        <dbReference type="PROSITE-ProRule" id="PRU00023"/>
    </source>
</evidence>
<dbReference type="PANTHER" id="PTHR24198:SF165">
    <property type="entry name" value="ANKYRIN REPEAT-CONTAINING PROTEIN-RELATED"/>
    <property type="match status" value="1"/>
</dbReference>
<evidence type="ECO:0000313" key="5">
    <source>
        <dbReference type="Proteomes" id="UP001172101"/>
    </source>
</evidence>
<dbReference type="RefSeq" id="XP_060297679.1">
    <property type="nucleotide sequence ID" value="XM_060445070.1"/>
</dbReference>
<reference evidence="4" key="1">
    <citation type="submission" date="2023-06" db="EMBL/GenBank/DDBJ databases">
        <title>Genome-scale phylogeny and comparative genomics of the fungal order Sordariales.</title>
        <authorList>
            <consortium name="Lawrence Berkeley National Laboratory"/>
            <person name="Hensen N."/>
            <person name="Bonometti L."/>
            <person name="Westerberg I."/>
            <person name="Brannstrom I.O."/>
            <person name="Guillou S."/>
            <person name="Cros-Aarteil S."/>
            <person name="Calhoun S."/>
            <person name="Haridas S."/>
            <person name="Kuo A."/>
            <person name="Mondo S."/>
            <person name="Pangilinan J."/>
            <person name="Riley R."/>
            <person name="LaButti K."/>
            <person name="Andreopoulos B."/>
            <person name="Lipzen A."/>
            <person name="Chen C."/>
            <person name="Yanf M."/>
            <person name="Daum C."/>
            <person name="Ng V."/>
            <person name="Clum A."/>
            <person name="Steindorff A."/>
            <person name="Ohm R."/>
            <person name="Martin F."/>
            <person name="Silar P."/>
            <person name="Natvig D."/>
            <person name="Lalanne C."/>
            <person name="Gautier V."/>
            <person name="Ament-velasquez S.L."/>
            <person name="Kruys A."/>
            <person name="Hutchinson M.I."/>
            <person name="Powell A.J."/>
            <person name="Barry K."/>
            <person name="Miller A.N."/>
            <person name="Grigoriev I.V."/>
            <person name="Debuchy R."/>
            <person name="Gladieux P."/>
            <person name="Thoren M.H."/>
            <person name="Johannesson H."/>
        </authorList>
    </citation>
    <scope>NUCLEOTIDE SEQUENCE</scope>
    <source>
        <strain evidence="4">SMH2392-1A</strain>
    </source>
</reference>
<dbReference type="PANTHER" id="PTHR24198">
    <property type="entry name" value="ANKYRIN REPEAT AND PROTEIN KINASE DOMAIN-CONTAINING PROTEIN"/>
    <property type="match status" value="1"/>
</dbReference>
<feature type="repeat" description="ANK" evidence="3">
    <location>
        <begin position="341"/>
        <end position="373"/>
    </location>
</feature>
<feature type="repeat" description="ANK" evidence="3">
    <location>
        <begin position="55"/>
        <end position="87"/>
    </location>
</feature>
<comment type="caution">
    <text evidence="4">The sequence shown here is derived from an EMBL/GenBank/DDBJ whole genome shotgun (WGS) entry which is preliminary data.</text>
</comment>
<keyword evidence="2 3" id="KW-0040">ANK repeat</keyword>
<gene>
    <name evidence="4" type="ORF">B0T26DRAFT_749240</name>
</gene>
<evidence type="ECO:0000256" key="1">
    <source>
        <dbReference type="ARBA" id="ARBA00022737"/>
    </source>
</evidence>
<dbReference type="AlphaFoldDB" id="A0AA40ATK0"/>
<dbReference type="PROSITE" id="PS50088">
    <property type="entry name" value="ANK_REPEAT"/>
    <property type="match status" value="2"/>
</dbReference>
<dbReference type="EMBL" id="JAUIRO010000003">
    <property type="protein sequence ID" value="KAK0721755.1"/>
    <property type="molecule type" value="Genomic_DNA"/>
</dbReference>
<protein>
    <submittedName>
        <fullName evidence="4">Ankyrin repeat-containing domain protein</fullName>
    </submittedName>
</protein>
<dbReference type="Proteomes" id="UP001172101">
    <property type="component" value="Unassembled WGS sequence"/>
</dbReference>